<keyword evidence="5" id="KW-0694">RNA-binding</keyword>
<dbReference type="Pfam" id="PF00281">
    <property type="entry name" value="Ribosomal_L5"/>
    <property type="match status" value="1"/>
</dbReference>
<dbReference type="InterPro" id="IPR022803">
    <property type="entry name" value="Ribosomal_uL5_dom_sf"/>
</dbReference>
<dbReference type="Pfam" id="PF00673">
    <property type="entry name" value="Ribosomal_L5_C"/>
    <property type="match status" value="1"/>
</dbReference>
<keyword evidence="5" id="KW-0820">tRNA-binding</keyword>
<evidence type="ECO:0000256" key="4">
    <source>
        <dbReference type="ARBA" id="ARBA00035245"/>
    </source>
</evidence>
<dbReference type="InterPro" id="IPR031310">
    <property type="entry name" value="Ribosomal_uL5_N"/>
</dbReference>
<evidence type="ECO:0000256" key="1">
    <source>
        <dbReference type="ARBA" id="ARBA00008553"/>
    </source>
</evidence>
<dbReference type="GO" id="GO:0003735">
    <property type="term" value="F:structural constituent of ribosome"/>
    <property type="evidence" value="ECO:0007669"/>
    <property type="project" value="InterPro"/>
</dbReference>
<gene>
    <name evidence="5 9" type="primary">rplE</name>
</gene>
<comment type="similarity">
    <text evidence="1 5 6">Belongs to the universal ribosomal protein uL5 family.</text>
</comment>
<sequence>MQGDHRLVNVELEEKVYNIMGKEEIKKSMPRLKEKYQKEVIPALIQEFSYKNPVQAPQVKKIVINAGIGEAVQNVKLLDGVVEELKQISGQQPIITKAKKSIATFKLREGMPVGCKVTLRGDRMYEFLDRLISIALPRIRDFRGINGNSFDGKGNYTLGLKEQILFPEIKYESVTFMHGFDITIITSANTDKEGKTLLKFMGMPFRN</sequence>
<dbReference type="GO" id="GO:0006412">
    <property type="term" value="P:translation"/>
    <property type="evidence" value="ECO:0007669"/>
    <property type="project" value="UniProtKB-UniRule"/>
</dbReference>
<dbReference type="NCBIfam" id="NF000585">
    <property type="entry name" value="PRK00010.1"/>
    <property type="match status" value="1"/>
</dbReference>
<evidence type="ECO:0000256" key="2">
    <source>
        <dbReference type="ARBA" id="ARBA00022980"/>
    </source>
</evidence>
<reference evidence="9" key="1">
    <citation type="journal article" date="2015" name="ISME J.">
        <title>Aquifer environment selects for microbial species cohorts in sediment and groundwater.</title>
        <authorList>
            <person name="Hug L.A."/>
            <person name="Thomas B.C."/>
            <person name="Brown C.T."/>
            <person name="Frischkorn K.R."/>
            <person name="Williams K.H."/>
            <person name="Tringe S.G."/>
            <person name="Banfield J.F."/>
        </authorList>
    </citation>
    <scope>NUCLEOTIDE SEQUENCE</scope>
</reference>
<dbReference type="SUPFAM" id="SSF55282">
    <property type="entry name" value="RL5-like"/>
    <property type="match status" value="1"/>
</dbReference>
<accession>A0A0H4T6M6</accession>
<evidence type="ECO:0000313" key="9">
    <source>
        <dbReference type="EMBL" id="AKQ03443.1"/>
    </source>
</evidence>
<dbReference type="PROSITE" id="PS00358">
    <property type="entry name" value="RIBOSOMAL_L5"/>
    <property type="match status" value="1"/>
</dbReference>
<evidence type="ECO:0000256" key="3">
    <source>
        <dbReference type="ARBA" id="ARBA00023274"/>
    </source>
</evidence>
<keyword evidence="3 5" id="KW-0687">Ribonucleoprotein</keyword>
<comment type="function">
    <text evidence="5">This is 1 of the proteins that bind and probably mediate the attachment of the 5S RNA into the large ribosomal subunit, where it forms part of the central protuberance. In the 70S ribosome it contacts protein S13 of the 30S subunit (bridge B1b), connecting the 2 subunits; this bridge is implicated in subunit movement. Contacts the P site tRNA; the 5S rRNA and some of its associated proteins might help stabilize positioning of ribosome-bound tRNAs.</text>
</comment>
<keyword evidence="2 5" id="KW-0689">Ribosomal protein</keyword>
<dbReference type="InterPro" id="IPR031309">
    <property type="entry name" value="Ribosomal_uL5_C"/>
</dbReference>
<evidence type="ECO:0000256" key="5">
    <source>
        <dbReference type="HAMAP-Rule" id="MF_01333"/>
    </source>
</evidence>
<evidence type="ECO:0000256" key="6">
    <source>
        <dbReference type="RuleBase" id="RU003930"/>
    </source>
</evidence>
<dbReference type="PIRSF" id="PIRSF002161">
    <property type="entry name" value="Ribosomal_L5"/>
    <property type="match status" value="1"/>
</dbReference>
<dbReference type="InterPro" id="IPR020929">
    <property type="entry name" value="Ribosomal_uL5_CS"/>
</dbReference>
<name>A0A0H4T6M6_9BACT</name>
<comment type="subunit">
    <text evidence="5">Part of the 50S ribosomal subunit; part of the 5S rRNA/L5/L18/L25 subcomplex. Contacts the 5S rRNA and the P site tRNA. Forms a bridge to the 30S subunit in the 70S ribosome.</text>
</comment>
<evidence type="ECO:0000259" key="7">
    <source>
        <dbReference type="Pfam" id="PF00281"/>
    </source>
</evidence>
<evidence type="ECO:0000259" key="8">
    <source>
        <dbReference type="Pfam" id="PF00673"/>
    </source>
</evidence>
<dbReference type="Gene3D" id="3.30.1440.10">
    <property type="match status" value="1"/>
</dbReference>
<dbReference type="GO" id="GO:1990904">
    <property type="term" value="C:ribonucleoprotein complex"/>
    <property type="evidence" value="ECO:0007669"/>
    <property type="project" value="UniProtKB-KW"/>
</dbReference>
<dbReference type="FunFam" id="3.30.1440.10:FF:000001">
    <property type="entry name" value="50S ribosomal protein L5"/>
    <property type="match status" value="1"/>
</dbReference>
<dbReference type="PANTHER" id="PTHR11994">
    <property type="entry name" value="60S RIBOSOMAL PROTEIN L11-RELATED"/>
    <property type="match status" value="1"/>
</dbReference>
<dbReference type="AlphaFoldDB" id="A0A0H4T6M6"/>
<dbReference type="EMBL" id="KT007013">
    <property type="protein sequence ID" value="AKQ03443.1"/>
    <property type="molecule type" value="Genomic_DNA"/>
</dbReference>
<keyword evidence="5" id="KW-0699">rRNA-binding</keyword>
<dbReference type="InterPro" id="IPR002132">
    <property type="entry name" value="Ribosomal_uL5"/>
</dbReference>
<organism evidence="9">
    <name type="scientific">uncultured Nitrospirae bacterium Rifle_16ft_4_minimus_38035</name>
    <dbReference type="NCBI Taxonomy" id="1665130"/>
    <lineage>
        <taxon>Bacteria</taxon>
        <taxon>Pseudomonadati</taxon>
        <taxon>Nitrospirota</taxon>
        <taxon>environmental samples</taxon>
    </lineage>
</organism>
<dbReference type="GO" id="GO:0019843">
    <property type="term" value="F:rRNA binding"/>
    <property type="evidence" value="ECO:0007669"/>
    <property type="project" value="UniProtKB-UniRule"/>
</dbReference>
<dbReference type="GO" id="GO:0000049">
    <property type="term" value="F:tRNA binding"/>
    <property type="evidence" value="ECO:0007669"/>
    <property type="project" value="UniProtKB-UniRule"/>
</dbReference>
<feature type="domain" description="Large ribosomal subunit protein uL5 N-terminal" evidence="7">
    <location>
        <begin position="52"/>
        <end position="108"/>
    </location>
</feature>
<dbReference type="GO" id="GO:0005840">
    <property type="term" value="C:ribosome"/>
    <property type="evidence" value="ECO:0007669"/>
    <property type="project" value="UniProtKB-KW"/>
</dbReference>
<dbReference type="InterPro" id="IPR020930">
    <property type="entry name" value="Ribosomal_uL5_bac-type"/>
</dbReference>
<proteinExistence type="inferred from homology"/>
<dbReference type="HAMAP" id="MF_01333_B">
    <property type="entry name" value="Ribosomal_uL5_B"/>
    <property type="match status" value="1"/>
</dbReference>
<feature type="domain" description="Large ribosomal subunit protein uL5 C-terminal" evidence="8">
    <location>
        <begin position="112"/>
        <end position="205"/>
    </location>
</feature>
<protein>
    <recommendedName>
        <fullName evidence="4 5">Large ribosomal subunit protein uL5</fullName>
    </recommendedName>
</protein>